<evidence type="ECO:0000259" key="11">
    <source>
        <dbReference type="PROSITE" id="PS51030"/>
    </source>
</evidence>
<dbReference type="Pfam" id="PF00105">
    <property type="entry name" value="zf-C4"/>
    <property type="match status" value="1"/>
</dbReference>
<dbReference type="PROSITE" id="PS51030">
    <property type="entry name" value="NUCLEAR_REC_DBD_2"/>
    <property type="match status" value="1"/>
</dbReference>
<keyword evidence="5 9" id="KW-0238">DNA-binding</keyword>
<gene>
    <name evidence="13" type="ORF">HOLleu_21343</name>
</gene>
<evidence type="ECO:0000256" key="7">
    <source>
        <dbReference type="ARBA" id="ARBA00023170"/>
    </source>
</evidence>
<evidence type="ECO:0000256" key="2">
    <source>
        <dbReference type="ARBA" id="ARBA00022771"/>
    </source>
</evidence>
<evidence type="ECO:0000313" key="13">
    <source>
        <dbReference type="EMBL" id="KAJ8034483.1"/>
    </source>
</evidence>
<dbReference type="PROSITE" id="PS00031">
    <property type="entry name" value="NUCLEAR_REC_DBD_1"/>
    <property type="match status" value="1"/>
</dbReference>
<dbReference type="CDD" id="cd06916">
    <property type="entry name" value="NR_DBD_like"/>
    <property type="match status" value="1"/>
</dbReference>
<dbReference type="InterPro" id="IPR035500">
    <property type="entry name" value="NHR-like_dom_sf"/>
</dbReference>
<dbReference type="GO" id="GO:0000978">
    <property type="term" value="F:RNA polymerase II cis-regulatory region sequence-specific DNA binding"/>
    <property type="evidence" value="ECO:0007669"/>
    <property type="project" value="TreeGrafter"/>
</dbReference>
<feature type="domain" description="NR LBD" evidence="12">
    <location>
        <begin position="234"/>
        <end position="452"/>
    </location>
</feature>
<evidence type="ECO:0000256" key="1">
    <source>
        <dbReference type="ARBA" id="ARBA00022723"/>
    </source>
</evidence>
<keyword evidence="2 9" id="KW-0863">Zinc-finger</keyword>
<dbReference type="InterPro" id="IPR001628">
    <property type="entry name" value="Znf_hrmn_rcpt"/>
</dbReference>
<dbReference type="PRINTS" id="PR00398">
    <property type="entry name" value="STRDHORMONER"/>
</dbReference>
<dbReference type="GO" id="GO:0045944">
    <property type="term" value="P:positive regulation of transcription by RNA polymerase II"/>
    <property type="evidence" value="ECO:0007669"/>
    <property type="project" value="TreeGrafter"/>
</dbReference>
<feature type="compositionally biased region" description="Basic and acidic residues" evidence="10">
    <location>
        <begin position="116"/>
        <end position="140"/>
    </location>
</feature>
<dbReference type="InterPro" id="IPR000536">
    <property type="entry name" value="Nucl_hrmn_rcpt_lig-bd"/>
</dbReference>
<dbReference type="SMART" id="SM00399">
    <property type="entry name" value="ZnF_C4"/>
    <property type="match status" value="1"/>
</dbReference>
<dbReference type="InterPro" id="IPR050234">
    <property type="entry name" value="Nuclear_hormone_rcpt_NR1"/>
</dbReference>
<keyword evidence="7 9" id="KW-0675">Receptor</keyword>
<dbReference type="PANTHER" id="PTHR24082:SF507">
    <property type="entry name" value="BILE ACID RECEPTOR-RELATED"/>
    <property type="match status" value="1"/>
</dbReference>
<evidence type="ECO:0000259" key="12">
    <source>
        <dbReference type="PROSITE" id="PS51843"/>
    </source>
</evidence>
<dbReference type="OrthoDB" id="6355676at2759"/>
<organism evidence="13 14">
    <name type="scientific">Holothuria leucospilota</name>
    <name type="common">Black long sea cucumber</name>
    <name type="synonym">Mertensiothuria leucospilota</name>
    <dbReference type="NCBI Taxonomy" id="206669"/>
    <lineage>
        <taxon>Eukaryota</taxon>
        <taxon>Metazoa</taxon>
        <taxon>Echinodermata</taxon>
        <taxon>Eleutherozoa</taxon>
        <taxon>Echinozoa</taxon>
        <taxon>Holothuroidea</taxon>
        <taxon>Aspidochirotacea</taxon>
        <taxon>Aspidochirotida</taxon>
        <taxon>Holothuriidae</taxon>
        <taxon>Holothuria</taxon>
    </lineage>
</organism>
<comment type="subcellular location">
    <subcellularLocation>
        <location evidence="9">Nucleus</location>
    </subcellularLocation>
</comment>
<dbReference type="Gene3D" id="1.10.565.10">
    <property type="entry name" value="Retinoid X Receptor"/>
    <property type="match status" value="1"/>
</dbReference>
<dbReference type="InterPro" id="IPR013088">
    <property type="entry name" value="Znf_NHR/GATA"/>
</dbReference>
<evidence type="ECO:0000256" key="8">
    <source>
        <dbReference type="ARBA" id="ARBA00023242"/>
    </source>
</evidence>
<evidence type="ECO:0000256" key="3">
    <source>
        <dbReference type="ARBA" id="ARBA00022833"/>
    </source>
</evidence>
<dbReference type="GO" id="GO:0004879">
    <property type="term" value="F:nuclear receptor activity"/>
    <property type="evidence" value="ECO:0007669"/>
    <property type="project" value="TreeGrafter"/>
</dbReference>
<dbReference type="Gene3D" id="3.30.50.10">
    <property type="entry name" value="Erythroid Transcription Factor GATA-1, subunit A"/>
    <property type="match status" value="1"/>
</dbReference>
<dbReference type="EMBL" id="JAIZAY010000010">
    <property type="protein sequence ID" value="KAJ8034483.1"/>
    <property type="molecule type" value="Genomic_DNA"/>
</dbReference>
<evidence type="ECO:0000256" key="4">
    <source>
        <dbReference type="ARBA" id="ARBA00023015"/>
    </source>
</evidence>
<evidence type="ECO:0000256" key="10">
    <source>
        <dbReference type="SAM" id="MobiDB-lite"/>
    </source>
</evidence>
<comment type="caution">
    <text evidence="13">The sequence shown here is derived from an EMBL/GenBank/DDBJ whole genome shotgun (WGS) entry which is preliminary data.</text>
</comment>
<keyword evidence="3 9" id="KW-0862">Zinc</keyword>
<feature type="domain" description="Nuclear receptor" evidence="11">
    <location>
        <begin position="20"/>
        <end position="97"/>
    </location>
</feature>
<sequence>MAKSSTRSKAAADTSSLNEGPICVVCGDKANGMHYRALTCEGCKTFFRRNARNHLSLKCEMGGEKSCEMDLYTRRHCAACRMKKCLDMGMQIDRLWDKERLKTRKPITKKSGQPTDAERAPAETPSKKKPETSVKKEKNVKPTCQELADLVTNAYMMAASQLLPHHRQQSPCGSGSPGTESHNQEENINDESASSDHAATVPAVGTSHLPVPQQLPQSSPETSTCTSSLAHNSSLSARISSGLKAVQMPEGFGEISESLFVRALDVLLGLLKHMINFAKALPGFQSLETEDQATLIKGSFLEYIIISSATLYNPETKTFESELWPEENWNADKLHSVGFRRILESVLDVVNKVQKLQPSRTEMTLLYAISIFTPDRKDLSNTVEVEALQQKLLQSLRYVVEERHKGSVGHFAKLIMLLTDVKNVTDVMLEDVLSIQLQGAVLSPIMMEMFSM</sequence>
<evidence type="ECO:0000256" key="5">
    <source>
        <dbReference type="ARBA" id="ARBA00023125"/>
    </source>
</evidence>
<dbReference type="PANTHER" id="PTHR24082">
    <property type="entry name" value="NUCLEAR HORMONE RECEPTOR"/>
    <property type="match status" value="1"/>
</dbReference>
<dbReference type="Pfam" id="PF00104">
    <property type="entry name" value="Hormone_recep"/>
    <property type="match status" value="1"/>
</dbReference>
<dbReference type="GO" id="GO:0030154">
    <property type="term" value="P:cell differentiation"/>
    <property type="evidence" value="ECO:0007669"/>
    <property type="project" value="TreeGrafter"/>
</dbReference>
<dbReference type="AlphaFoldDB" id="A0A9Q1H6E7"/>
<dbReference type="GO" id="GO:0000122">
    <property type="term" value="P:negative regulation of transcription by RNA polymerase II"/>
    <property type="evidence" value="ECO:0007669"/>
    <property type="project" value="TreeGrafter"/>
</dbReference>
<feature type="compositionally biased region" description="Polar residues" evidence="10">
    <location>
        <begin position="169"/>
        <end position="181"/>
    </location>
</feature>
<comment type="similarity">
    <text evidence="9">Belongs to the nuclear hormone receptor family.</text>
</comment>
<accession>A0A9Q1H6E7</accession>
<keyword evidence="6 9" id="KW-0804">Transcription</keyword>
<dbReference type="PRINTS" id="PR00047">
    <property type="entry name" value="STROIDFINGER"/>
</dbReference>
<dbReference type="InterPro" id="IPR001723">
    <property type="entry name" value="Nuclear_hrmn_rcpt"/>
</dbReference>
<keyword evidence="4 9" id="KW-0805">Transcription regulation</keyword>
<reference evidence="13" key="1">
    <citation type="submission" date="2021-10" db="EMBL/GenBank/DDBJ databases">
        <title>Tropical sea cucumber genome reveals ecological adaptation and Cuvierian tubules defense mechanism.</title>
        <authorList>
            <person name="Chen T."/>
        </authorList>
    </citation>
    <scope>NUCLEOTIDE SEQUENCE</scope>
    <source>
        <strain evidence="13">Nanhai2018</strain>
        <tissue evidence="13">Muscle</tissue>
    </source>
</reference>
<dbReference type="SUPFAM" id="SSF48508">
    <property type="entry name" value="Nuclear receptor ligand-binding domain"/>
    <property type="match status" value="1"/>
</dbReference>
<proteinExistence type="inferred from homology"/>
<name>A0A9Q1H6E7_HOLLE</name>
<evidence type="ECO:0000313" key="14">
    <source>
        <dbReference type="Proteomes" id="UP001152320"/>
    </source>
</evidence>
<feature type="region of interest" description="Disordered" evidence="10">
    <location>
        <begin position="103"/>
        <end position="141"/>
    </location>
</feature>
<keyword evidence="14" id="KW-1185">Reference proteome</keyword>
<protein>
    <submittedName>
        <fullName evidence="13">Vitamin D3 receptor B</fullName>
    </submittedName>
</protein>
<keyword evidence="8 9" id="KW-0539">Nucleus</keyword>
<feature type="region of interest" description="Disordered" evidence="10">
    <location>
        <begin position="163"/>
        <end position="229"/>
    </location>
</feature>
<dbReference type="GO" id="GO:0090575">
    <property type="term" value="C:RNA polymerase II transcription regulator complex"/>
    <property type="evidence" value="ECO:0007669"/>
    <property type="project" value="TreeGrafter"/>
</dbReference>
<evidence type="ECO:0000256" key="6">
    <source>
        <dbReference type="ARBA" id="ARBA00023163"/>
    </source>
</evidence>
<dbReference type="Proteomes" id="UP001152320">
    <property type="component" value="Chromosome 10"/>
</dbReference>
<dbReference type="SUPFAM" id="SSF57716">
    <property type="entry name" value="Glucocorticoid receptor-like (DNA-binding domain)"/>
    <property type="match status" value="1"/>
</dbReference>
<dbReference type="PROSITE" id="PS51843">
    <property type="entry name" value="NR_LBD"/>
    <property type="match status" value="1"/>
</dbReference>
<feature type="compositionally biased region" description="Low complexity" evidence="10">
    <location>
        <begin position="209"/>
        <end position="220"/>
    </location>
</feature>
<dbReference type="GO" id="GO:0008270">
    <property type="term" value="F:zinc ion binding"/>
    <property type="evidence" value="ECO:0007669"/>
    <property type="project" value="UniProtKB-KW"/>
</dbReference>
<dbReference type="SMART" id="SM00430">
    <property type="entry name" value="HOLI"/>
    <property type="match status" value="1"/>
</dbReference>
<evidence type="ECO:0000256" key="9">
    <source>
        <dbReference type="RuleBase" id="RU004334"/>
    </source>
</evidence>
<keyword evidence="1 9" id="KW-0479">Metal-binding</keyword>